<dbReference type="EMBL" id="KI283561">
    <property type="protein sequence ID" value="ESA13785.1"/>
    <property type="molecule type" value="Genomic_DNA"/>
</dbReference>
<proteinExistence type="predicted"/>
<organism evidence="1">
    <name type="scientific">Rhizophagus irregularis (strain DAOM 181602 / DAOM 197198 / MUCL 43194)</name>
    <name type="common">Arbuscular mycorrhizal fungus</name>
    <name type="synonym">Glomus intraradices</name>
    <dbReference type="NCBI Taxonomy" id="747089"/>
    <lineage>
        <taxon>Eukaryota</taxon>
        <taxon>Fungi</taxon>
        <taxon>Fungi incertae sedis</taxon>
        <taxon>Mucoromycota</taxon>
        <taxon>Glomeromycotina</taxon>
        <taxon>Glomeromycetes</taxon>
        <taxon>Glomerales</taxon>
        <taxon>Glomeraceae</taxon>
        <taxon>Rhizophagus</taxon>
    </lineage>
</organism>
<evidence type="ECO:0000313" key="1">
    <source>
        <dbReference type="EMBL" id="ESA13785.1"/>
    </source>
</evidence>
<dbReference type="AlphaFoldDB" id="U9U096"/>
<accession>U9U096</accession>
<reference evidence="1" key="1">
    <citation type="submission" date="2013-07" db="EMBL/GenBank/DDBJ databases">
        <title>The genome of an arbuscular mycorrhizal fungus provides insights into the evolution of the oldest plant symbiosis.</title>
        <authorList>
            <consortium name="DOE Joint Genome Institute"/>
            <person name="Tisserant E."/>
            <person name="Malbreil M."/>
            <person name="Kuo A."/>
            <person name="Kohler A."/>
            <person name="Symeonidi A."/>
            <person name="Balestrini R."/>
            <person name="Charron P."/>
            <person name="Duensing N."/>
            <person name="Frei-dit-Frey N."/>
            <person name="Gianinazzi-Pearson V."/>
            <person name="Gilbert B."/>
            <person name="Handa Y."/>
            <person name="Hijri M."/>
            <person name="Kaul R."/>
            <person name="Kawaguchi M."/>
            <person name="Krajinski F."/>
            <person name="Lammers P."/>
            <person name="Lapierre D."/>
            <person name="Masclaux F.G."/>
            <person name="Murat C."/>
            <person name="Morin E."/>
            <person name="Ndikumana S."/>
            <person name="Pagni M."/>
            <person name="Petitpierre D."/>
            <person name="Requena N."/>
            <person name="Rosikiewicz P."/>
            <person name="Riley R."/>
            <person name="Saito K."/>
            <person name="San Clemente H."/>
            <person name="Shapiro H."/>
            <person name="van Tuinen D."/>
            <person name="Becard G."/>
            <person name="Bonfante P."/>
            <person name="Paszkowski U."/>
            <person name="Shachar-Hill Y."/>
            <person name="Young J.P."/>
            <person name="Sanders I.R."/>
            <person name="Henrissat B."/>
            <person name="Rensing S.A."/>
            <person name="Grigoriev I.V."/>
            <person name="Corradi N."/>
            <person name="Roux C."/>
            <person name="Martin F."/>
        </authorList>
    </citation>
    <scope>NUCLEOTIDE SEQUENCE</scope>
    <source>
        <strain evidence="1">DAOM 197198</strain>
    </source>
</reference>
<protein>
    <submittedName>
        <fullName evidence="1">Uncharacterized protein</fullName>
    </submittedName>
</protein>
<sequence>MFEDKLLIAFTSLTEGHTVWIQNKLVVGTVSITTALTPDGVVIDEKMASAHKGYHLYIPEDKSTFYLDFDVLGSVQDLKKRGPFNNDQDSCWHYNGNSGNWDVFPCP</sequence>
<name>U9U096_RHIID</name>
<dbReference type="HOGENOM" id="CLU_152100_0_0_1"/>
<gene>
    <name evidence="1" type="ORF">GLOINDRAFT_25664</name>
</gene>